<keyword evidence="4 5" id="KW-0472">Membrane</keyword>
<dbReference type="InterPro" id="IPR005372">
    <property type="entry name" value="UPF0182"/>
</dbReference>
<accession>A0A2S6IWN1</accession>
<dbReference type="AlphaFoldDB" id="A0A2S6IWN1"/>
<keyword evidence="3 5" id="KW-1133">Transmembrane helix</keyword>
<keyword evidence="1 5" id="KW-1003">Cell membrane</keyword>
<dbReference type="GO" id="GO:0005886">
    <property type="term" value="C:plasma membrane"/>
    <property type="evidence" value="ECO:0007669"/>
    <property type="project" value="UniProtKB-SubCell"/>
</dbReference>
<feature type="compositionally biased region" description="Low complexity" evidence="6">
    <location>
        <begin position="957"/>
        <end position="984"/>
    </location>
</feature>
<feature type="region of interest" description="Disordered" evidence="6">
    <location>
        <begin position="872"/>
        <end position="901"/>
    </location>
</feature>
<dbReference type="Pfam" id="PF03699">
    <property type="entry name" value="UPF0182"/>
    <property type="match status" value="1"/>
</dbReference>
<evidence type="ECO:0000256" key="3">
    <source>
        <dbReference type="ARBA" id="ARBA00022989"/>
    </source>
</evidence>
<dbReference type="PANTHER" id="PTHR39344:SF1">
    <property type="entry name" value="UPF0182 PROTEIN SLL1060"/>
    <property type="match status" value="1"/>
</dbReference>
<keyword evidence="2 5" id="KW-0812">Transmembrane</keyword>
<evidence type="ECO:0000256" key="2">
    <source>
        <dbReference type="ARBA" id="ARBA00022692"/>
    </source>
</evidence>
<name>A0A2S6IWN1_9ACTN</name>
<evidence type="ECO:0000256" key="6">
    <source>
        <dbReference type="SAM" id="MobiDB-lite"/>
    </source>
</evidence>
<gene>
    <name evidence="7" type="ORF">CLV92_101444</name>
</gene>
<organism evidence="7 8">
    <name type="scientific">Kineococcus xinjiangensis</name>
    <dbReference type="NCBI Taxonomy" id="512762"/>
    <lineage>
        <taxon>Bacteria</taxon>
        <taxon>Bacillati</taxon>
        <taxon>Actinomycetota</taxon>
        <taxon>Actinomycetes</taxon>
        <taxon>Kineosporiales</taxon>
        <taxon>Kineosporiaceae</taxon>
        <taxon>Kineococcus</taxon>
    </lineage>
</organism>
<dbReference type="Proteomes" id="UP000239485">
    <property type="component" value="Unassembled WGS sequence"/>
</dbReference>
<comment type="caution">
    <text evidence="7">The sequence shown here is derived from an EMBL/GenBank/DDBJ whole genome shotgun (WGS) entry which is preliminary data.</text>
</comment>
<proteinExistence type="inferred from homology"/>
<dbReference type="PANTHER" id="PTHR39344">
    <property type="entry name" value="UPF0182 PROTEIN SLL1060"/>
    <property type="match status" value="1"/>
</dbReference>
<feature type="transmembrane region" description="Helical" evidence="5">
    <location>
        <begin position="38"/>
        <end position="63"/>
    </location>
</feature>
<sequence>MAILVGALIAVVVGARILTDVWWFDQLGFLSVFTKRLWLQIGLFLAGGTLMAAAVGVTLSLAYRSRPIYAPISTEQAGLDRYRESLEPLRRLVTLALSLGAGLFGATVASAQWETALLWWNRVEWGTTDPQFQLDYGFYVFTLPWIQFVVSFLTAVVVLAGIAALATHYLYGGLRLAGGGPRTTREARIHLALLGAAFLLLRGVGYWLDRYQLMTSESANVSIRSVGVVGPTYTDVNAVLPAKAILAVASILVAMLFIAAAAGASWRLPAAGTTLLVISAVAVGGIYPAAVQRFRVQPSAATVEAPFLERNIEATRAAYDLADTQVNQYIPDTEAQPGQLRNDAGTIPGIRLLDPALLSPTYRQLEQVRPYYAFPDALDVDRYRIDGVVRDTVIAPREVSLRGLNPSQRNWINDHTVYTHGYGMVGAYGNERTPDGRPVFFERGLSTSPELGEYQPRIYFGEQSPAYSIVGAGEGAPPTELDYPNESPEGYARNTYEGEGGVRMGSFFARAAYAINFADQNILLSDRVNPQSRIMYDRHPRERVEKVAPWLTLDGDPYAAVVGDRIVWIIDAYTTTADYPYSATTELGEATQDTRTGNAQSVQALQDRTVNYVRNSVKATVDAYDGKVTLYAWDEEDPMLKAWMKAFPTSVEPLSAISGDLMQHLRYPQDMFKVQRDVLGRYHVTDPQSFYTQQDFWEVPNDPTGGEADAAAEPPYYLTLRMPGQEDESFSLTSTYIPRQTGANQRNVLTGYLAVDADAGGVEGEKREGYGTMRLLQLPRETAVSGPGQVQANIVSSPLVANEIRLLSQGESQVLYGNLLTLPVGGGFLYVEPVYGQSRSGVTYPQLRKVAVVFGDKIGFANTLPEALDQVFGGDSGVATPDLGEPGPEGPEGEPGVPPDAQAQLDTALQDARKAIQDSAAALQAGDFAAYGEAQERLGQAVDRAIAAEDRIAAATGAPAEGADVPAEGAAAPTDAASPAADPEGTATAGS</sequence>
<comment type="subcellular location">
    <subcellularLocation>
        <location evidence="5">Cell membrane</location>
        <topology evidence="5">Multi-pass membrane protein</topology>
    </subcellularLocation>
</comment>
<comment type="similarity">
    <text evidence="5">Belongs to the UPF0182 family.</text>
</comment>
<feature type="transmembrane region" description="Helical" evidence="5">
    <location>
        <begin position="145"/>
        <end position="171"/>
    </location>
</feature>
<feature type="transmembrane region" description="Helical" evidence="5">
    <location>
        <begin position="191"/>
        <end position="208"/>
    </location>
</feature>
<keyword evidence="8" id="KW-1185">Reference proteome</keyword>
<feature type="transmembrane region" description="Helical" evidence="5">
    <location>
        <begin position="92"/>
        <end position="113"/>
    </location>
</feature>
<dbReference type="HAMAP" id="MF_01600">
    <property type="entry name" value="UPF0182"/>
    <property type="match status" value="1"/>
</dbReference>
<feature type="transmembrane region" description="Helical" evidence="5">
    <location>
        <begin position="270"/>
        <end position="290"/>
    </location>
</feature>
<evidence type="ECO:0000256" key="5">
    <source>
        <dbReference type="HAMAP-Rule" id="MF_01600"/>
    </source>
</evidence>
<feature type="transmembrane region" description="Helical" evidence="5">
    <location>
        <begin position="244"/>
        <end position="263"/>
    </location>
</feature>
<evidence type="ECO:0000313" key="7">
    <source>
        <dbReference type="EMBL" id="PPK98743.1"/>
    </source>
</evidence>
<feature type="region of interest" description="Disordered" evidence="6">
    <location>
        <begin position="957"/>
        <end position="991"/>
    </location>
</feature>
<evidence type="ECO:0000256" key="4">
    <source>
        <dbReference type="ARBA" id="ARBA00023136"/>
    </source>
</evidence>
<evidence type="ECO:0000313" key="8">
    <source>
        <dbReference type="Proteomes" id="UP000239485"/>
    </source>
</evidence>
<evidence type="ECO:0000256" key="1">
    <source>
        <dbReference type="ARBA" id="ARBA00022475"/>
    </source>
</evidence>
<dbReference type="GO" id="GO:0005576">
    <property type="term" value="C:extracellular region"/>
    <property type="evidence" value="ECO:0007669"/>
    <property type="project" value="TreeGrafter"/>
</dbReference>
<comment type="caution">
    <text evidence="5">Lacks conserved residue(s) required for the propagation of feature annotation.</text>
</comment>
<protein>
    <recommendedName>
        <fullName evidence="5">UPF0182 protein CLV92_101444</fullName>
    </recommendedName>
</protein>
<dbReference type="EMBL" id="PTJD01000001">
    <property type="protein sequence ID" value="PPK98743.1"/>
    <property type="molecule type" value="Genomic_DNA"/>
</dbReference>
<reference evidence="7 8" key="1">
    <citation type="submission" date="2018-02" db="EMBL/GenBank/DDBJ databases">
        <title>Genomic Encyclopedia of Archaeal and Bacterial Type Strains, Phase II (KMG-II): from individual species to whole genera.</title>
        <authorList>
            <person name="Goeker M."/>
        </authorList>
    </citation>
    <scope>NUCLEOTIDE SEQUENCE [LARGE SCALE GENOMIC DNA]</scope>
    <source>
        <strain evidence="7 8">DSM 22857</strain>
    </source>
</reference>